<evidence type="ECO:0000313" key="22">
    <source>
        <dbReference type="EMBL" id="GHO42697.1"/>
    </source>
</evidence>
<evidence type="ECO:0000256" key="18">
    <source>
        <dbReference type="SAM" id="Phobius"/>
    </source>
</evidence>
<evidence type="ECO:0000256" key="7">
    <source>
        <dbReference type="ARBA" id="ARBA00022801"/>
    </source>
</evidence>
<dbReference type="Proteomes" id="UP000612362">
    <property type="component" value="Unassembled WGS sequence"/>
</dbReference>
<dbReference type="Pfam" id="PF09382">
    <property type="entry name" value="RQC"/>
    <property type="match status" value="1"/>
</dbReference>
<dbReference type="GO" id="GO:0005737">
    <property type="term" value="C:cytoplasm"/>
    <property type="evidence" value="ECO:0007669"/>
    <property type="project" value="TreeGrafter"/>
</dbReference>
<dbReference type="FunFam" id="3.40.50.300:FF:000156">
    <property type="entry name" value="ATP-dependent DNA helicase recQ"/>
    <property type="match status" value="1"/>
</dbReference>
<evidence type="ECO:0000313" key="23">
    <source>
        <dbReference type="Proteomes" id="UP000612362"/>
    </source>
</evidence>
<evidence type="ECO:0000256" key="6">
    <source>
        <dbReference type="ARBA" id="ARBA00022763"/>
    </source>
</evidence>
<dbReference type="InterPro" id="IPR029491">
    <property type="entry name" value="Helicase_HTH"/>
</dbReference>
<dbReference type="GO" id="GO:0009378">
    <property type="term" value="F:four-way junction helicase activity"/>
    <property type="evidence" value="ECO:0007669"/>
    <property type="project" value="TreeGrafter"/>
</dbReference>
<dbReference type="Pfam" id="PF00270">
    <property type="entry name" value="DEAD"/>
    <property type="match status" value="1"/>
</dbReference>
<evidence type="ECO:0000259" key="19">
    <source>
        <dbReference type="PROSITE" id="PS50967"/>
    </source>
</evidence>
<evidence type="ECO:0000256" key="10">
    <source>
        <dbReference type="ARBA" id="ARBA00022840"/>
    </source>
</evidence>
<dbReference type="InterPro" id="IPR011545">
    <property type="entry name" value="DEAD/DEAH_box_helicase_dom"/>
</dbReference>
<dbReference type="Gene3D" id="1.10.10.10">
    <property type="entry name" value="Winged helix-like DNA-binding domain superfamily/Winged helix DNA-binding domain"/>
    <property type="match status" value="1"/>
</dbReference>
<dbReference type="GO" id="GO:0003677">
    <property type="term" value="F:DNA binding"/>
    <property type="evidence" value="ECO:0007669"/>
    <property type="project" value="UniProtKB-KW"/>
</dbReference>
<dbReference type="GO" id="GO:0006260">
    <property type="term" value="P:DNA replication"/>
    <property type="evidence" value="ECO:0007669"/>
    <property type="project" value="InterPro"/>
</dbReference>
<keyword evidence="18" id="KW-0812">Transmembrane</keyword>
<dbReference type="PROSITE" id="PS51192">
    <property type="entry name" value="HELICASE_ATP_BIND_1"/>
    <property type="match status" value="1"/>
</dbReference>
<keyword evidence="11" id="KW-0238">DNA-binding</keyword>
<dbReference type="InterPro" id="IPR027417">
    <property type="entry name" value="P-loop_NTPase"/>
</dbReference>
<keyword evidence="5" id="KW-0547">Nucleotide-binding</keyword>
<keyword evidence="18" id="KW-0472">Membrane</keyword>
<evidence type="ECO:0000259" key="20">
    <source>
        <dbReference type="PROSITE" id="PS51192"/>
    </source>
</evidence>
<dbReference type="GO" id="GO:0006310">
    <property type="term" value="P:DNA recombination"/>
    <property type="evidence" value="ECO:0007669"/>
    <property type="project" value="UniProtKB-UniRule"/>
</dbReference>
<evidence type="ECO:0000256" key="15">
    <source>
        <dbReference type="ARBA" id="ARBA00034617"/>
    </source>
</evidence>
<keyword evidence="9" id="KW-0862">Zinc</keyword>
<dbReference type="PANTHER" id="PTHR13710:SF105">
    <property type="entry name" value="ATP-DEPENDENT DNA HELICASE Q1"/>
    <property type="match status" value="1"/>
</dbReference>
<dbReference type="PANTHER" id="PTHR13710">
    <property type="entry name" value="DNA HELICASE RECQ FAMILY MEMBER"/>
    <property type="match status" value="1"/>
</dbReference>
<dbReference type="SMART" id="SM00490">
    <property type="entry name" value="HELICc"/>
    <property type="match status" value="1"/>
</dbReference>
<dbReference type="GO" id="GO:0043138">
    <property type="term" value="F:3'-5' DNA helicase activity"/>
    <property type="evidence" value="ECO:0007669"/>
    <property type="project" value="UniProtKB-EC"/>
</dbReference>
<dbReference type="GO" id="GO:0006281">
    <property type="term" value="P:DNA repair"/>
    <property type="evidence" value="ECO:0007669"/>
    <property type="project" value="UniProtKB-KW"/>
</dbReference>
<dbReference type="InterPro" id="IPR002121">
    <property type="entry name" value="HRDC_dom"/>
</dbReference>
<evidence type="ECO:0000256" key="3">
    <source>
        <dbReference type="ARBA" id="ARBA00005446"/>
    </source>
</evidence>
<keyword evidence="14" id="KW-0413">Isomerase</keyword>
<dbReference type="PROSITE" id="PS50967">
    <property type="entry name" value="HRDC"/>
    <property type="match status" value="1"/>
</dbReference>
<evidence type="ECO:0000256" key="16">
    <source>
        <dbReference type="NCBIfam" id="TIGR01389"/>
    </source>
</evidence>
<feature type="domain" description="Helicase C-terminal" evidence="21">
    <location>
        <begin position="219"/>
        <end position="382"/>
    </location>
</feature>
<dbReference type="EMBL" id="BNJF01000001">
    <property type="protein sequence ID" value="GHO42697.1"/>
    <property type="molecule type" value="Genomic_DNA"/>
</dbReference>
<evidence type="ECO:0000256" key="14">
    <source>
        <dbReference type="ARBA" id="ARBA00023235"/>
    </source>
</evidence>
<dbReference type="EC" id="5.6.2.4" evidence="16"/>
<evidence type="ECO:0000256" key="13">
    <source>
        <dbReference type="ARBA" id="ARBA00023204"/>
    </source>
</evidence>
<dbReference type="GO" id="GO:0005524">
    <property type="term" value="F:ATP binding"/>
    <property type="evidence" value="ECO:0007669"/>
    <property type="project" value="UniProtKB-KW"/>
</dbReference>
<dbReference type="InterPro" id="IPR018982">
    <property type="entry name" value="RQC_domain"/>
</dbReference>
<evidence type="ECO:0000256" key="4">
    <source>
        <dbReference type="ARBA" id="ARBA00022723"/>
    </source>
</evidence>
<sequence length="729" mass="82921">MQDVEQQLKQYFGYDTFLPGQREVIEQVLSGRDAFALMPTGAGKSLIYQFSGLLLPGITIVISPLIALMQDQVDRLQANGIAATFINSSLSSGERQQRERAIREGRVKLVYVAPERLLTQTFLSFLDEIQEYVGLALLAIDEAHCVSEWGHDFRPEYRQLGRLRVRYPHVPAMALTATATERVRDDILAQLRLNDPYIHVASFNRPNLYYEVRQKHQGSYRELLQLLREQNDSPIIIYCQSRKSVDTLTDDLCRDGIRALPYHAGLSAEERTQNQDSFIHDNVSVLVATIAFGMGIAKPDVRAVIHYDMPKSLEGYYQESGRAGRDSQPAQCILFFQYGDRVKFEFIVAQKEDATEQLKARQQIQHVVNYSEGIGCRRRALLAYFGETLEGENCGNCDNCIRPMIFEDRTIDAQKFLSCVSRTNQRFGMKYIIDILRGANTQKIRQLGHDQLTTYGIGKDVSAEEWGRLCRALLQQGLLSESQDGYPVLKLNRLSMEILRRQREVEVAAPIERPKQDSLSPQAISLLPEEQGLFQHLRELRKQIADENGVPPYVIFPDKSLQLMARQRPQNETQFAAIPGVGSRKLEAFYYPFTYAIRDYCENHNMGLGLDVSFSEATQKAQGESTSRRKSSQSTHHETLDLYNQGMSVEEIARTRNLSQSTIIRHLATMIENGEVIDITPLLQPGHREDIANVFQQVGMDALKPAKELLGDNYSYEELHIVRAMLRNS</sequence>
<evidence type="ECO:0000256" key="17">
    <source>
        <dbReference type="SAM" id="MobiDB-lite"/>
    </source>
</evidence>
<keyword evidence="10" id="KW-0067">ATP-binding</keyword>
<dbReference type="AlphaFoldDB" id="A0A8J3HXZ7"/>
<protein>
    <recommendedName>
        <fullName evidence="16">DNA helicase RecQ</fullName>
        <ecNumber evidence="16">5.6.2.4</ecNumber>
    </recommendedName>
</protein>
<evidence type="ECO:0000259" key="21">
    <source>
        <dbReference type="PROSITE" id="PS51194"/>
    </source>
</evidence>
<dbReference type="InterPro" id="IPR010997">
    <property type="entry name" value="HRDC-like_sf"/>
</dbReference>
<dbReference type="Gene3D" id="1.10.10.1390">
    <property type="entry name" value="ATP-dependent DNA helicase RecQ"/>
    <property type="match status" value="1"/>
</dbReference>
<dbReference type="CDD" id="cd17920">
    <property type="entry name" value="DEXHc_RecQ"/>
    <property type="match status" value="1"/>
</dbReference>
<name>A0A8J3HXZ7_9CHLR</name>
<dbReference type="Pfam" id="PF14493">
    <property type="entry name" value="HTH_40"/>
    <property type="match status" value="1"/>
</dbReference>
<dbReference type="SMART" id="SM00341">
    <property type="entry name" value="HRDC"/>
    <property type="match status" value="1"/>
</dbReference>
<dbReference type="InterPro" id="IPR001650">
    <property type="entry name" value="Helicase_C-like"/>
</dbReference>
<dbReference type="NCBIfam" id="TIGR01389">
    <property type="entry name" value="recQ"/>
    <property type="match status" value="1"/>
</dbReference>
<keyword evidence="4" id="KW-0479">Metal-binding</keyword>
<dbReference type="SUPFAM" id="SSF47819">
    <property type="entry name" value="HRDC-like"/>
    <property type="match status" value="1"/>
</dbReference>
<evidence type="ECO:0000256" key="9">
    <source>
        <dbReference type="ARBA" id="ARBA00022833"/>
    </source>
</evidence>
<comment type="cofactor">
    <cofactor evidence="1">
        <name>Mg(2+)</name>
        <dbReference type="ChEBI" id="CHEBI:18420"/>
    </cofactor>
</comment>
<evidence type="ECO:0000256" key="2">
    <source>
        <dbReference type="ARBA" id="ARBA00001947"/>
    </source>
</evidence>
<comment type="similarity">
    <text evidence="3">Belongs to the helicase family. RecQ subfamily.</text>
</comment>
<evidence type="ECO:0000256" key="12">
    <source>
        <dbReference type="ARBA" id="ARBA00023172"/>
    </source>
</evidence>
<dbReference type="FunFam" id="3.40.50.300:FF:000296">
    <property type="entry name" value="ATP-dependent DNA helicase RecQ"/>
    <property type="match status" value="1"/>
</dbReference>
<keyword evidence="8 22" id="KW-0347">Helicase</keyword>
<dbReference type="InterPro" id="IPR032284">
    <property type="entry name" value="RecQ_Zn-bd"/>
</dbReference>
<accession>A0A8J3HXZ7</accession>
<dbReference type="InterPro" id="IPR036388">
    <property type="entry name" value="WH-like_DNA-bd_sf"/>
</dbReference>
<dbReference type="GO" id="GO:0016787">
    <property type="term" value="F:hydrolase activity"/>
    <property type="evidence" value="ECO:0007669"/>
    <property type="project" value="UniProtKB-KW"/>
</dbReference>
<dbReference type="InterPro" id="IPR044876">
    <property type="entry name" value="HRDC_dom_sf"/>
</dbReference>
<reference evidence="22" key="1">
    <citation type="submission" date="2020-10" db="EMBL/GenBank/DDBJ databases">
        <title>Taxonomic study of unclassified bacteria belonging to the class Ktedonobacteria.</title>
        <authorList>
            <person name="Yabe S."/>
            <person name="Wang C.M."/>
            <person name="Zheng Y."/>
            <person name="Sakai Y."/>
            <person name="Cavaletti L."/>
            <person name="Monciardini P."/>
            <person name="Donadio S."/>
        </authorList>
    </citation>
    <scope>NUCLEOTIDE SEQUENCE</scope>
    <source>
        <strain evidence="22">SOSP1-1</strain>
    </source>
</reference>
<dbReference type="Pfam" id="PF00570">
    <property type="entry name" value="HRDC"/>
    <property type="match status" value="1"/>
</dbReference>
<dbReference type="SMART" id="SM00487">
    <property type="entry name" value="DEXDc"/>
    <property type="match status" value="1"/>
</dbReference>
<dbReference type="InterPro" id="IPR004589">
    <property type="entry name" value="DNA_helicase_ATP-dep_RecQ"/>
</dbReference>
<organism evidence="22 23">
    <name type="scientific">Ktedonospora formicarum</name>
    <dbReference type="NCBI Taxonomy" id="2778364"/>
    <lineage>
        <taxon>Bacteria</taxon>
        <taxon>Bacillati</taxon>
        <taxon>Chloroflexota</taxon>
        <taxon>Ktedonobacteria</taxon>
        <taxon>Ktedonobacterales</taxon>
        <taxon>Ktedonobacteraceae</taxon>
        <taxon>Ktedonospora</taxon>
    </lineage>
</organism>
<dbReference type="Gene3D" id="3.40.50.300">
    <property type="entry name" value="P-loop containing nucleotide triphosphate hydrolases"/>
    <property type="match status" value="2"/>
</dbReference>
<dbReference type="InterPro" id="IPR014001">
    <property type="entry name" value="Helicase_ATP-bd"/>
</dbReference>
<dbReference type="Pfam" id="PF00271">
    <property type="entry name" value="Helicase_C"/>
    <property type="match status" value="1"/>
</dbReference>
<feature type="domain" description="HRDC" evidence="19">
    <location>
        <begin position="527"/>
        <end position="607"/>
    </location>
</feature>
<comment type="catalytic activity">
    <reaction evidence="15">
        <text>Couples ATP hydrolysis with the unwinding of duplex DNA by translocating in the 3'-5' direction.</text>
        <dbReference type="EC" id="5.6.2.4"/>
    </reaction>
</comment>
<keyword evidence="6" id="KW-0227">DNA damage</keyword>
<dbReference type="GO" id="GO:0009432">
    <property type="term" value="P:SOS response"/>
    <property type="evidence" value="ECO:0007669"/>
    <property type="project" value="UniProtKB-UniRule"/>
</dbReference>
<comment type="caution">
    <text evidence="22">The sequence shown here is derived from an EMBL/GenBank/DDBJ whole genome shotgun (WGS) entry which is preliminary data.</text>
</comment>
<dbReference type="NCBIfam" id="TIGR00614">
    <property type="entry name" value="recQ_fam"/>
    <property type="match status" value="1"/>
</dbReference>
<evidence type="ECO:0000256" key="1">
    <source>
        <dbReference type="ARBA" id="ARBA00001946"/>
    </source>
</evidence>
<keyword evidence="13" id="KW-0234">DNA repair</keyword>
<dbReference type="GO" id="GO:0030894">
    <property type="term" value="C:replisome"/>
    <property type="evidence" value="ECO:0007669"/>
    <property type="project" value="TreeGrafter"/>
</dbReference>
<evidence type="ECO:0000256" key="11">
    <source>
        <dbReference type="ARBA" id="ARBA00023125"/>
    </source>
</evidence>
<dbReference type="Gene3D" id="1.10.150.80">
    <property type="entry name" value="HRDC domain"/>
    <property type="match status" value="1"/>
</dbReference>
<feature type="transmembrane region" description="Helical" evidence="18">
    <location>
        <begin position="46"/>
        <end position="69"/>
    </location>
</feature>
<keyword evidence="23" id="KW-1185">Reference proteome</keyword>
<dbReference type="Pfam" id="PF16124">
    <property type="entry name" value="RecQ_Zn_bind"/>
    <property type="match status" value="1"/>
</dbReference>
<comment type="cofactor">
    <cofactor evidence="2">
        <name>Zn(2+)</name>
        <dbReference type="ChEBI" id="CHEBI:29105"/>
    </cofactor>
</comment>
<proteinExistence type="inferred from homology"/>
<evidence type="ECO:0000256" key="8">
    <source>
        <dbReference type="ARBA" id="ARBA00022806"/>
    </source>
</evidence>
<dbReference type="GO" id="GO:0043590">
    <property type="term" value="C:bacterial nucleoid"/>
    <property type="evidence" value="ECO:0007669"/>
    <property type="project" value="TreeGrafter"/>
</dbReference>
<keyword evidence="12" id="KW-0233">DNA recombination</keyword>
<dbReference type="GO" id="GO:0046872">
    <property type="term" value="F:metal ion binding"/>
    <property type="evidence" value="ECO:0007669"/>
    <property type="project" value="UniProtKB-KW"/>
</dbReference>
<gene>
    <name evidence="22" type="primary">recQ_2</name>
    <name evidence="22" type="ORF">KSX_08600</name>
</gene>
<keyword evidence="18" id="KW-1133">Transmembrane helix</keyword>
<dbReference type="PROSITE" id="PS51194">
    <property type="entry name" value="HELICASE_CTER"/>
    <property type="match status" value="1"/>
</dbReference>
<feature type="region of interest" description="Disordered" evidence="17">
    <location>
        <begin position="619"/>
        <end position="639"/>
    </location>
</feature>
<dbReference type="SMART" id="SM00956">
    <property type="entry name" value="RQC"/>
    <property type="match status" value="1"/>
</dbReference>
<evidence type="ECO:0000256" key="5">
    <source>
        <dbReference type="ARBA" id="ARBA00022741"/>
    </source>
</evidence>
<dbReference type="SUPFAM" id="SSF52540">
    <property type="entry name" value="P-loop containing nucleoside triphosphate hydrolases"/>
    <property type="match status" value="2"/>
</dbReference>
<dbReference type="CDD" id="cd18794">
    <property type="entry name" value="SF2_C_RecQ"/>
    <property type="match status" value="1"/>
</dbReference>
<feature type="domain" description="Helicase ATP-binding" evidence="20">
    <location>
        <begin position="25"/>
        <end position="197"/>
    </location>
</feature>
<dbReference type="InterPro" id="IPR006293">
    <property type="entry name" value="DNA_helicase_ATP-dep_RecQ_bac"/>
</dbReference>
<keyword evidence="7" id="KW-0378">Hydrolase</keyword>